<dbReference type="Gene3D" id="3.10.450.50">
    <property type="match status" value="1"/>
</dbReference>
<gene>
    <name evidence="2" type="ORF">EV192_102593</name>
</gene>
<keyword evidence="3" id="KW-1185">Reference proteome</keyword>
<dbReference type="InterPro" id="IPR032710">
    <property type="entry name" value="NTF2-like_dom_sf"/>
</dbReference>
<accession>A0A4R2K7W6</accession>
<sequence>MSQPASPREVAESLSKRFRNRSWAELSELYDENAVVEHPFALPQPMRTEGRAALHERFLSAPTRPFEMSWSAEVIYQTDDPEVVIMQYDSTLTAKEGGKTVTGANLLVIRVRDGRIVHSVDFHNHAAFATLME</sequence>
<reference evidence="2 3" key="1">
    <citation type="submission" date="2019-03" db="EMBL/GenBank/DDBJ databases">
        <title>Genomic Encyclopedia of Type Strains, Phase IV (KMG-IV): sequencing the most valuable type-strain genomes for metagenomic binning, comparative biology and taxonomic classification.</title>
        <authorList>
            <person name="Goeker M."/>
        </authorList>
    </citation>
    <scope>NUCLEOTIDE SEQUENCE [LARGE SCALE GENOMIC DNA]</scope>
    <source>
        <strain evidence="2 3">DSM 45934</strain>
    </source>
</reference>
<keyword evidence="2" id="KW-0413">Isomerase</keyword>
<dbReference type="GO" id="GO:0016853">
    <property type="term" value="F:isomerase activity"/>
    <property type="evidence" value="ECO:0007669"/>
    <property type="project" value="UniProtKB-KW"/>
</dbReference>
<proteinExistence type="predicted"/>
<evidence type="ECO:0000259" key="1">
    <source>
        <dbReference type="Pfam" id="PF12680"/>
    </source>
</evidence>
<dbReference type="RefSeq" id="WP_165960339.1">
    <property type="nucleotide sequence ID" value="NZ_SLWS01000002.1"/>
</dbReference>
<protein>
    <submittedName>
        <fullName evidence="2">Ketosteroid isomerase-like protein</fullName>
    </submittedName>
</protein>
<feature type="domain" description="SnoaL-like" evidence="1">
    <location>
        <begin position="16"/>
        <end position="118"/>
    </location>
</feature>
<organism evidence="2 3">
    <name type="scientific">Actinocrispum wychmicini</name>
    <dbReference type="NCBI Taxonomy" id="1213861"/>
    <lineage>
        <taxon>Bacteria</taxon>
        <taxon>Bacillati</taxon>
        <taxon>Actinomycetota</taxon>
        <taxon>Actinomycetes</taxon>
        <taxon>Pseudonocardiales</taxon>
        <taxon>Pseudonocardiaceae</taxon>
        <taxon>Actinocrispum</taxon>
    </lineage>
</organism>
<name>A0A4R2K7W6_9PSEU</name>
<dbReference type="Pfam" id="PF12680">
    <property type="entry name" value="SnoaL_2"/>
    <property type="match status" value="1"/>
</dbReference>
<dbReference type="EMBL" id="SLWS01000002">
    <property type="protein sequence ID" value="TCO62455.1"/>
    <property type="molecule type" value="Genomic_DNA"/>
</dbReference>
<dbReference type="AlphaFoldDB" id="A0A4R2K7W6"/>
<evidence type="ECO:0000313" key="2">
    <source>
        <dbReference type="EMBL" id="TCO62455.1"/>
    </source>
</evidence>
<dbReference type="SUPFAM" id="SSF54427">
    <property type="entry name" value="NTF2-like"/>
    <property type="match status" value="1"/>
</dbReference>
<dbReference type="InterPro" id="IPR037401">
    <property type="entry name" value="SnoaL-like"/>
</dbReference>
<dbReference type="Proteomes" id="UP000295680">
    <property type="component" value="Unassembled WGS sequence"/>
</dbReference>
<evidence type="ECO:0000313" key="3">
    <source>
        <dbReference type="Proteomes" id="UP000295680"/>
    </source>
</evidence>
<comment type="caution">
    <text evidence="2">The sequence shown here is derived from an EMBL/GenBank/DDBJ whole genome shotgun (WGS) entry which is preliminary data.</text>
</comment>